<dbReference type="InParanoid" id="A0A1V8TM38"/>
<evidence type="ECO:0000313" key="10">
    <source>
        <dbReference type="Proteomes" id="UP000192596"/>
    </source>
</evidence>
<keyword evidence="7" id="KW-0406">Ion transport</keyword>
<evidence type="ECO:0000256" key="3">
    <source>
        <dbReference type="ARBA" id="ARBA00022448"/>
    </source>
</evidence>
<evidence type="ECO:0000256" key="5">
    <source>
        <dbReference type="ARBA" id="ARBA00022989"/>
    </source>
</evidence>
<dbReference type="Pfam" id="PF06963">
    <property type="entry name" value="FPN1"/>
    <property type="match status" value="1"/>
</dbReference>
<keyword evidence="3 7" id="KW-0813">Transport</keyword>
<dbReference type="PANTHER" id="PTHR11660">
    <property type="entry name" value="SOLUTE CARRIER FAMILY 40 MEMBER"/>
    <property type="match status" value="1"/>
</dbReference>
<dbReference type="SUPFAM" id="SSF103473">
    <property type="entry name" value="MFS general substrate transporter"/>
    <property type="match status" value="1"/>
</dbReference>
<dbReference type="GO" id="GO:0016020">
    <property type="term" value="C:membrane"/>
    <property type="evidence" value="ECO:0007669"/>
    <property type="project" value="UniProtKB-SubCell"/>
</dbReference>
<proteinExistence type="inferred from homology"/>
<feature type="compositionally biased region" description="Polar residues" evidence="8">
    <location>
        <begin position="481"/>
        <end position="500"/>
    </location>
</feature>
<keyword evidence="6 7" id="KW-0472">Membrane</keyword>
<evidence type="ECO:0000256" key="8">
    <source>
        <dbReference type="SAM" id="MobiDB-lite"/>
    </source>
</evidence>
<dbReference type="InterPro" id="IPR036259">
    <property type="entry name" value="MFS_trans_sf"/>
</dbReference>
<keyword evidence="10" id="KW-1185">Reference proteome</keyword>
<comment type="caution">
    <text evidence="7">Lacks conserved residue(s) required for the propagation of feature annotation.</text>
</comment>
<comment type="similarity">
    <text evidence="2 7">Belongs to the ferroportin (FP) (TC 2.A.100) family. SLC40A subfamily.</text>
</comment>
<dbReference type="PANTHER" id="PTHR11660:SF57">
    <property type="entry name" value="SOLUTE CARRIER FAMILY 40 MEMBER"/>
    <property type="match status" value="1"/>
</dbReference>
<name>A0A1V8TM38_9PEZI</name>
<dbReference type="GO" id="GO:0005381">
    <property type="term" value="F:iron ion transmembrane transporter activity"/>
    <property type="evidence" value="ECO:0007669"/>
    <property type="project" value="UniProtKB-UniRule"/>
</dbReference>
<dbReference type="AlphaFoldDB" id="A0A1V8TM38"/>
<evidence type="ECO:0000256" key="7">
    <source>
        <dbReference type="RuleBase" id="RU365065"/>
    </source>
</evidence>
<comment type="caution">
    <text evidence="9">The sequence shown here is derived from an EMBL/GenBank/DDBJ whole genome shotgun (WGS) entry which is preliminary data.</text>
</comment>
<evidence type="ECO:0000313" key="9">
    <source>
        <dbReference type="EMBL" id="OQO12282.1"/>
    </source>
</evidence>
<dbReference type="Proteomes" id="UP000192596">
    <property type="component" value="Unassembled WGS sequence"/>
</dbReference>
<organism evidence="9 10">
    <name type="scientific">Cryoendolithus antarcticus</name>
    <dbReference type="NCBI Taxonomy" id="1507870"/>
    <lineage>
        <taxon>Eukaryota</taxon>
        <taxon>Fungi</taxon>
        <taxon>Dikarya</taxon>
        <taxon>Ascomycota</taxon>
        <taxon>Pezizomycotina</taxon>
        <taxon>Dothideomycetes</taxon>
        <taxon>Dothideomycetidae</taxon>
        <taxon>Cladosporiales</taxon>
        <taxon>Cladosporiaceae</taxon>
        <taxon>Cryoendolithus</taxon>
    </lineage>
</organism>
<evidence type="ECO:0000256" key="1">
    <source>
        <dbReference type="ARBA" id="ARBA00004141"/>
    </source>
</evidence>
<evidence type="ECO:0000256" key="6">
    <source>
        <dbReference type="ARBA" id="ARBA00023136"/>
    </source>
</evidence>
<feature type="transmembrane region" description="Helical" evidence="7">
    <location>
        <begin position="428"/>
        <end position="447"/>
    </location>
</feature>
<reference evidence="10" key="1">
    <citation type="submission" date="2017-03" db="EMBL/GenBank/DDBJ databases">
        <title>Genomes of endolithic fungi from Antarctica.</title>
        <authorList>
            <person name="Coleine C."/>
            <person name="Masonjones S."/>
            <person name="Stajich J.E."/>
        </authorList>
    </citation>
    <scope>NUCLEOTIDE SEQUENCE [LARGE SCALE GENOMIC DNA]</scope>
    <source>
        <strain evidence="10">CCFEE 5527</strain>
    </source>
</reference>
<dbReference type="STRING" id="1507870.A0A1V8TM38"/>
<sequence length="500" mass="54297">MSLHQEDEAVEQLLFDDQDYPIESNVRWRLYLSHALSAWNSRMFEFGAFLFLAALWTDDLLPASVYALARSAAAAALLPWLGSRLDGLDRLASIRLSLLSQRIPVALSCIGFYLLLRMPPAHGALAGKVISLSALSLLACVEKLGASTNTIAIERDWVVIIAGDDDAHLATLNAQMRRIDLFCKLVAPLAISLVDSYSTRIAVVGMGMFTSMSLLAEYVCIARVYRSVPGLRSFGEPEETIGTDDATRPAASGLGSVIKYVQHSAFLPSLSLALLYLTVLSFSGQFITYLLASGFSSTRVALLRAIAAVFELSATWAAPIIARRIGAVRTGLWSLNAQLAFITGACICLWFTPGATPRLATIGLITCTILSRTGLWGFDLSAQLIIQDEVQPEFRGTFSSLEASLQNIFEMLAFASTIIFPSTSQFKYPVAISAGAVTLSSILYACFVRGRRGHLMHLDDCLCRGKITHTGWTAVDDDDNINTPSDSQTELVTSPSRETT</sequence>
<dbReference type="OrthoDB" id="648861at2759"/>
<keyword evidence="5 7" id="KW-1133">Transmembrane helix</keyword>
<dbReference type="CDD" id="cd17480">
    <property type="entry name" value="MFS_SLC40A1_like"/>
    <property type="match status" value="1"/>
</dbReference>
<dbReference type="InterPro" id="IPR009716">
    <property type="entry name" value="Ferroportin-1"/>
</dbReference>
<dbReference type="EMBL" id="NAJO01000005">
    <property type="protein sequence ID" value="OQO12282.1"/>
    <property type="molecule type" value="Genomic_DNA"/>
</dbReference>
<feature type="transmembrane region" description="Helical" evidence="7">
    <location>
        <begin position="333"/>
        <end position="352"/>
    </location>
</feature>
<feature type="region of interest" description="Disordered" evidence="8">
    <location>
        <begin position="477"/>
        <end position="500"/>
    </location>
</feature>
<comment type="subcellular location">
    <subcellularLocation>
        <location evidence="1 7">Membrane</location>
        <topology evidence="1 7">Multi-pass membrane protein</topology>
    </subcellularLocation>
</comment>
<accession>A0A1V8TM38</accession>
<comment type="function">
    <text evidence="7">May be involved in iron transport and iron homeostasis.</text>
</comment>
<protein>
    <recommendedName>
        <fullName evidence="7">Solute carrier family 40 member</fullName>
    </recommendedName>
</protein>
<gene>
    <name evidence="9" type="ORF">B0A48_02923</name>
</gene>
<feature type="transmembrane region" description="Helical" evidence="7">
    <location>
        <begin position="273"/>
        <end position="292"/>
    </location>
</feature>
<evidence type="ECO:0000256" key="2">
    <source>
        <dbReference type="ARBA" id="ARBA00006279"/>
    </source>
</evidence>
<keyword evidence="4 7" id="KW-0812">Transmembrane</keyword>
<evidence type="ECO:0000256" key="4">
    <source>
        <dbReference type="ARBA" id="ARBA00022692"/>
    </source>
</evidence>